<dbReference type="InterPro" id="IPR029000">
    <property type="entry name" value="Cyclophilin-like_dom_sf"/>
</dbReference>
<dbReference type="EMBL" id="UINC01000768">
    <property type="protein sequence ID" value="SUZ60836.1"/>
    <property type="molecule type" value="Genomic_DNA"/>
</dbReference>
<dbReference type="SUPFAM" id="SSF50891">
    <property type="entry name" value="Cyclophilin-like"/>
    <property type="match status" value="1"/>
</dbReference>
<dbReference type="InterPro" id="IPR044666">
    <property type="entry name" value="Cyclophilin_A-like"/>
</dbReference>
<evidence type="ECO:0000256" key="3">
    <source>
        <dbReference type="ARBA" id="ARBA00023235"/>
    </source>
</evidence>
<evidence type="ECO:0000256" key="2">
    <source>
        <dbReference type="ARBA" id="ARBA00023110"/>
    </source>
</evidence>
<dbReference type="PANTHER" id="PTHR45625:SF4">
    <property type="entry name" value="PEPTIDYLPROLYL ISOMERASE DOMAIN AND WD REPEAT-CONTAINING PROTEIN 1"/>
    <property type="match status" value="1"/>
</dbReference>
<dbReference type="Pfam" id="PF00160">
    <property type="entry name" value="Pro_isomerase"/>
    <property type="match status" value="1"/>
</dbReference>
<name>A0A381P1L9_9ZZZZ</name>
<dbReference type="CDD" id="cd00317">
    <property type="entry name" value="cyclophilin"/>
    <property type="match status" value="1"/>
</dbReference>
<dbReference type="GO" id="GO:0006457">
    <property type="term" value="P:protein folding"/>
    <property type="evidence" value="ECO:0007669"/>
    <property type="project" value="InterPro"/>
</dbReference>
<sequence>VLNHTLLDLQHRPSGMTLVRMTTSAGGIDIQLYTEDCPDTTGNFLKLVDDGFYDGLHFHRVLKNFMIQAGCPNSRDPNSSQCGFGNAGWKIKCEPSALAKKHDRPGLLSMGNQGRPHTGSSQFFLTTVPTPWLDGGHAIFGEVIEGMENVYRIGNCDTKDGGMPYDPQKIIKVERL</sequence>
<dbReference type="PIRSF" id="PIRSF001467">
    <property type="entry name" value="Peptidylpro_ismrse"/>
    <property type="match status" value="1"/>
</dbReference>
<dbReference type="AlphaFoldDB" id="A0A381P1L9"/>
<evidence type="ECO:0000259" key="4">
    <source>
        <dbReference type="PROSITE" id="PS50072"/>
    </source>
</evidence>
<gene>
    <name evidence="5" type="ORF">METZ01_LOCUS13690</name>
</gene>
<dbReference type="PROSITE" id="PS00170">
    <property type="entry name" value="CSA_PPIASE_1"/>
    <property type="match status" value="1"/>
</dbReference>
<dbReference type="InterPro" id="IPR020892">
    <property type="entry name" value="Cyclophilin-type_PPIase_CS"/>
</dbReference>
<keyword evidence="3" id="KW-0413">Isomerase</keyword>
<dbReference type="EC" id="5.2.1.8" evidence="1"/>
<dbReference type="PANTHER" id="PTHR45625">
    <property type="entry name" value="PEPTIDYL-PROLYL CIS-TRANS ISOMERASE-RELATED"/>
    <property type="match status" value="1"/>
</dbReference>
<dbReference type="InterPro" id="IPR024936">
    <property type="entry name" value="Cyclophilin-type_PPIase"/>
</dbReference>
<feature type="non-terminal residue" evidence="5">
    <location>
        <position position="1"/>
    </location>
</feature>
<protein>
    <recommendedName>
        <fullName evidence="1">peptidylprolyl isomerase</fullName>
        <ecNumber evidence="1">5.2.1.8</ecNumber>
    </recommendedName>
</protein>
<evidence type="ECO:0000256" key="1">
    <source>
        <dbReference type="ARBA" id="ARBA00013194"/>
    </source>
</evidence>
<dbReference type="InterPro" id="IPR002130">
    <property type="entry name" value="Cyclophilin-type_PPIase_dom"/>
</dbReference>
<dbReference type="GO" id="GO:0003755">
    <property type="term" value="F:peptidyl-prolyl cis-trans isomerase activity"/>
    <property type="evidence" value="ECO:0007669"/>
    <property type="project" value="UniProtKB-KW"/>
</dbReference>
<evidence type="ECO:0000313" key="5">
    <source>
        <dbReference type="EMBL" id="SUZ60836.1"/>
    </source>
</evidence>
<feature type="domain" description="PPIase cyclophilin-type" evidence="4">
    <location>
        <begin position="23"/>
        <end position="175"/>
    </location>
</feature>
<reference evidence="5" key="1">
    <citation type="submission" date="2018-05" db="EMBL/GenBank/DDBJ databases">
        <authorList>
            <person name="Lanie J.A."/>
            <person name="Ng W.-L."/>
            <person name="Kazmierczak K.M."/>
            <person name="Andrzejewski T.M."/>
            <person name="Davidsen T.M."/>
            <person name="Wayne K.J."/>
            <person name="Tettelin H."/>
            <person name="Glass J.I."/>
            <person name="Rusch D."/>
            <person name="Podicherti R."/>
            <person name="Tsui H.-C.T."/>
            <person name="Winkler M.E."/>
        </authorList>
    </citation>
    <scope>NUCLEOTIDE SEQUENCE</scope>
</reference>
<organism evidence="5">
    <name type="scientific">marine metagenome</name>
    <dbReference type="NCBI Taxonomy" id="408172"/>
    <lineage>
        <taxon>unclassified sequences</taxon>
        <taxon>metagenomes</taxon>
        <taxon>ecological metagenomes</taxon>
    </lineage>
</organism>
<proteinExistence type="predicted"/>
<dbReference type="PROSITE" id="PS50072">
    <property type="entry name" value="CSA_PPIASE_2"/>
    <property type="match status" value="1"/>
</dbReference>
<dbReference type="PRINTS" id="PR00153">
    <property type="entry name" value="CSAPPISMRASE"/>
</dbReference>
<keyword evidence="2" id="KW-0697">Rotamase</keyword>
<dbReference type="Gene3D" id="2.40.100.10">
    <property type="entry name" value="Cyclophilin-like"/>
    <property type="match status" value="1"/>
</dbReference>
<accession>A0A381P1L9</accession>